<protein>
    <submittedName>
        <fullName evidence="9">ABC-type antimicrobial peptide transport system, permease component</fullName>
    </submittedName>
</protein>
<dbReference type="RefSeq" id="WP_072303899.1">
    <property type="nucleotide sequence ID" value="NZ_FPIY01000003.1"/>
</dbReference>
<keyword evidence="10" id="KW-1185">Reference proteome</keyword>
<feature type="domain" description="ABC3 transporter permease C-terminal" evidence="7">
    <location>
        <begin position="697"/>
        <end position="807"/>
    </location>
</feature>
<keyword evidence="5 6" id="KW-0472">Membrane</keyword>
<evidence type="ECO:0000256" key="5">
    <source>
        <dbReference type="ARBA" id="ARBA00023136"/>
    </source>
</evidence>
<evidence type="ECO:0000256" key="1">
    <source>
        <dbReference type="ARBA" id="ARBA00004651"/>
    </source>
</evidence>
<gene>
    <name evidence="9" type="ORF">SAMN05660313_02251</name>
</gene>
<feature type="transmembrane region" description="Helical" evidence="6">
    <location>
        <begin position="777"/>
        <end position="801"/>
    </location>
</feature>
<dbReference type="STRING" id="76595.SAMN05660313_02251"/>
<sequence length="814" mass="91534">MIKNYFKIAFRNLWNNKLFSLIKISSLAIGLSVSFVIGLMVYYDFTFDKFHPDKDYIYRVTTEFVTPEGSFYNPGVSFPLGDALKQNSASLAAVAPFLTTYPLHIKNTVTDKTFKNPDYVIYADKGFFNVFKYRWLAGSKESALESPNQLVLSEKRAKKYFPNTNYTDIIGAHMVYNDTINMQVTGVVANFTERTDIVFEEFISLKTAHQSDMTSAVLSSNWNGTNSASQLFIKTSKNANAKNVQLALNKLAKEHKDPNEAEFGNERKFYMQPLQKMHFDTNYYTFDFDSELASKSVLISLGCVALFLLLLGSINFINLNTAQATQRAKEIGVRKTLGGSKKQLIYQFLGETFLLTTCAAIVSIVLSFWLLNIFSDYIPAGLSSELFAEPTVIIFVVLLLLAVTFLSGFYPAVVLSHFKPIAVLKNQIIATNDKTSLRKYLTVFQFIIAQVFIIATLLVGKQISFLLQKDMGFKTEAIASVRAPWFAMTPEKQQRLLTKIKAIPEVNKVSLAEYPPASFSTSATNTSYFDDTNAPVHTELQLLYGDKNYLDIYGIELLAGRKQNNDSITEYVINQTYMRMLGFKKPEDALGKIIKADGEQNPIVGVMKDFNQRSLKTAIKPLAFVGTGGANSSFKTFHISFANVNGENLPVTTKKLESAWNEVYTDEPFELVFMDNTIKRFYSQERKTALLLNWATGLAIVISCLGLLGLVVYTTERRTKEIGIRKVLGASLLELNVLLSKEFLSLVLIAFIIAAPIAYFGIDYWLQDFAHKTKLSWWIFAVSGVIMLLIAMLIMGVRTYISSTKNPIKSLRTE</sequence>
<dbReference type="Pfam" id="PF02687">
    <property type="entry name" value="FtsX"/>
    <property type="match status" value="2"/>
</dbReference>
<dbReference type="EMBL" id="FPIY01000003">
    <property type="protein sequence ID" value="SFW53884.1"/>
    <property type="molecule type" value="Genomic_DNA"/>
</dbReference>
<dbReference type="Pfam" id="PF12704">
    <property type="entry name" value="MacB_PCD"/>
    <property type="match status" value="1"/>
</dbReference>
<evidence type="ECO:0000313" key="10">
    <source>
        <dbReference type="Proteomes" id="UP000183257"/>
    </source>
</evidence>
<dbReference type="AlphaFoldDB" id="A0A1K1Q298"/>
<name>A0A1K1Q298_9FLAO</name>
<feature type="transmembrane region" description="Helical" evidence="6">
    <location>
        <begin position="439"/>
        <end position="459"/>
    </location>
</feature>
<evidence type="ECO:0000259" key="7">
    <source>
        <dbReference type="Pfam" id="PF02687"/>
    </source>
</evidence>
<evidence type="ECO:0000256" key="6">
    <source>
        <dbReference type="SAM" id="Phobius"/>
    </source>
</evidence>
<comment type="subcellular location">
    <subcellularLocation>
        <location evidence="1">Cell membrane</location>
        <topology evidence="1">Multi-pass membrane protein</topology>
    </subcellularLocation>
</comment>
<dbReference type="Proteomes" id="UP000183257">
    <property type="component" value="Unassembled WGS sequence"/>
</dbReference>
<keyword evidence="4 6" id="KW-1133">Transmembrane helix</keyword>
<feature type="transmembrane region" description="Helical" evidence="6">
    <location>
        <begin position="691"/>
        <end position="713"/>
    </location>
</feature>
<dbReference type="InterPro" id="IPR025857">
    <property type="entry name" value="MacB_PCD"/>
</dbReference>
<feature type="transmembrane region" description="Helical" evidence="6">
    <location>
        <begin position="21"/>
        <end position="43"/>
    </location>
</feature>
<dbReference type="PANTHER" id="PTHR30572">
    <property type="entry name" value="MEMBRANE COMPONENT OF TRANSPORTER-RELATED"/>
    <property type="match status" value="1"/>
</dbReference>
<dbReference type="InterPro" id="IPR050250">
    <property type="entry name" value="Macrolide_Exporter_MacB"/>
</dbReference>
<evidence type="ECO:0000259" key="8">
    <source>
        <dbReference type="Pfam" id="PF12704"/>
    </source>
</evidence>
<accession>A0A1K1Q298</accession>
<feature type="domain" description="ABC3 transporter permease C-terminal" evidence="7">
    <location>
        <begin position="303"/>
        <end position="418"/>
    </location>
</feature>
<evidence type="ECO:0000313" key="9">
    <source>
        <dbReference type="EMBL" id="SFW53884.1"/>
    </source>
</evidence>
<evidence type="ECO:0000256" key="3">
    <source>
        <dbReference type="ARBA" id="ARBA00022692"/>
    </source>
</evidence>
<feature type="transmembrane region" description="Helical" evidence="6">
    <location>
        <begin position="743"/>
        <end position="762"/>
    </location>
</feature>
<dbReference type="GO" id="GO:0022857">
    <property type="term" value="F:transmembrane transporter activity"/>
    <property type="evidence" value="ECO:0007669"/>
    <property type="project" value="TreeGrafter"/>
</dbReference>
<feature type="transmembrane region" description="Helical" evidence="6">
    <location>
        <begin position="297"/>
        <end position="319"/>
    </location>
</feature>
<keyword evidence="2" id="KW-1003">Cell membrane</keyword>
<dbReference type="InterPro" id="IPR003838">
    <property type="entry name" value="ABC3_permease_C"/>
</dbReference>
<reference evidence="10" key="1">
    <citation type="submission" date="2016-11" db="EMBL/GenBank/DDBJ databases">
        <authorList>
            <person name="Varghese N."/>
            <person name="Submissions S."/>
        </authorList>
    </citation>
    <scope>NUCLEOTIDE SEQUENCE [LARGE SCALE GENOMIC DNA]</scope>
    <source>
        <strain evidence="10">DSM 24786</strain>
    </source>
</reference>
<evidence type="ECO:0000256" key="4">
    <source>
        <dbReference type="ARBA" id="ARBA00022989"/>
    </source>
</evidence>
<feature type="transmembrane region" description="Helical" evidence="6">
    <location>
        <begin position="344"/>
        <end position="371"/>
    </location>
</feature>
<dbReference type="OrthoDB" id="5933722at2"/>
<feature type="domain" description="MacB-like periplasmic core" evidence="8">
    <location>
        <begin position="26"/>
        <end position="249"/>
    </location>
</feature>
<proteinExistence type="predicted"/>
<evidence type="ECO:0000256" key="2">
    <source>
        <dbReference type="ARBA" id="ARBA00022475"/>
    </source>
</evidence>
<dbReference type="PANTHER" id="PTHR30572:SF18">
    <property type="entry name" value="ABC-TYPE MACROLIDE FAMILY EXPORT SYSTEM PERMEASE COMPONENT 2"/>
    <property type="match status" value="1"/>
</dbReference>
<feature type="transmembrane region" description="Helical" evidence="6">
    <location>
        <begin position="391"/>
        <end position="418"/>
    </location>
</feature>
<keyword evidence="3 6" id="KW-0812">Transmembrane</keyword>
<organism evidence="9 10">
    <name type="scientific">Cellulophaga fucicola</name>
    <dbReference type="NCBI Taxonomy" id="76595"/>
    <lineage>
        <taxon>Bacteria</taxon>
        <taxon>Pseudomonadati</taxon>
        <taxon>Bacteroidota</taxon>
        <taxon>Flavobacteriia</taxon>
        <taxon>Flavobacteriales</taxon>
        <taxon>Flavobacteriaceae</taxon>
        <taxon>Cellulophaga</taxon>
    </lineage>
</organism>
<dbReference type="GO" id="GO:0005886">
    <property type="term" value="C:plasma membrane"/>
    <property type="evidence" value="ECO:0007669"/>
    <property type="project" value="UniProtKB-SubCell"/>
</dbReference>